<dbReference type="OrthoDB" id="6380262at2759"/>
<evidence type="ECO:0000313" key="4">
    <source>
        <dbReference type="Proteomes" id="UP000789390"/>
    </source>
</evidence>
<proteinExistence type="predicted"/>
<dbReference type="InterPro" id="IPR000477">
    <property type="entry name" value="RT_dom"/>
</dbReference>
<evidence type="ECO:0000259" key="2">
    <source>
        <dbReference type="PROSITE" id="PS50878"/>
    </source>
</evidence>
<keyword evidence="1" id="KW-0732">Signal</keyword>
<organism evidence="3 4">
    <name type="scientific">Daphnia galeata</name>
    <dbReference type="NCBI Taxonomy" id="27404"/>
    <lineage>
        <taxon>Eukaryota</taxon>
        <taxon>Metazoa</taxon>
        <taxon>Ecdysozoa</taxon>
        <taxon>Arthropoda</taxon>
        <taxon>Crustacea</taxon>
        <taxon>Branchiopoda</taxon>
        <taxon>Diplostraca</taxon>
        <taxon>Cladocera</taxon>
        <taxon>Anomopoda</taxon>
        <taxon>Daphniidae</taxon>
        <taxon>Daphnia</taxon>
    </lineage>
</organism>
<reference evidence="3" key="1">
    <citation type="submission" date="2021-11" db="EMBL/GenBank/DDBJ databases">
        <authorList>
            <person name="Schell T."/>
        </authorList>
    </citation>
    <scope>NUCLEOTIDE SEQUENCE</scope>
    <source>
        <strain evidence="3">M5</strain>
    </source>
</reference>
<dbReference type="PANTHER" id="PTHR19446">
    <property type="entry name" value="REVERSE TRANSCRIPTASES"/>
    <property type="match status" value="1"/>
</dbReference>
<protein>
    <recommendedName>
        <fullName evidence="2">Reverse transcriptase domain-containing protein</fullName>
    </recommendedName>
</protein>
<dbReference type="EMBL" id="CAKKLH010000063">
    <property type="protein sequence ID" value="CAH0101627.1"/>
    <property type="molecule type" value="Genomic_DNA"/>
</dbReference>
<gene>
    <name evidence="3" type="ORF">DGAL_LOCUS3965</name>
</gene>
<evidence type="ECO:0000313" key="3">
    <source>
        <dbReference type="EMBL" id="CAH0101627.1"/>
    </source>
</evidence>
<feature type="chain" id="PRO_5035239108" description="Reverse transcriptase domain-containing protein" evidence="1">
    <location>
        <begin position="18"/>
        <end position="237"/>
    </location>
</feature>
<dbReference type="Pfam" id="PF00078">
    <property type="entry name" value="RVT_1"/>
    <property type="match status" value="1"/>
</dbReference>
<dbReference type="Proteomes" id="UP000789390">
    <property type="component" value="Unassembled WGS sequence"/>
</dbReference>
<dbReference type="CDD" id="cd01650">
    <property type="entry name" value="RT_nLTR_like"/>
    <property type="match status" value="1"/>
</dbReference>
<name>A0A8J2RF71_9CRUS</name>
<keyword evidence="4" id="KW-1185">Reference proteome</keyword>
<evidence type="ECO:0000256" key="1">
    <source>
        <dbReference type="SAM" id="SignalP"/>
    </source>
</evidence>
<sequence>MDGLSIQLILICMNTLAGPLATIFDSCLNIGYFPASWKTARVCVIKKQNKHNYYDVNSYRPISVTNCLNKILEKILLNRLKQLAQSGNWISSNQHGFQMKKSTETALHTIVSEIEIGFEGKATTASAFIDIKSAFDTAWPPAILSSLISRKCPTYLVKLIQSFLSNRTATLTSGQTTVSVKPSIGCPQGSLLLPFLWNVLIDDTIRFQFPFNSSMLAFADDLTLSAQNKDPSIATKT</sequence>
<comment type="caution">
    <text evidence="3">The sequence shown here is derived from an EMBL/GenBank/DDBJ whole genome shotgun (WGS) entry which is preliminary data.</text>
</comment>
<accession>A0A8J2RF71</accession>
<feature type="domain" description="Reverse transcriptase" evidence="2">
    <location>
        <begin position="26"/>
        <end position="237"/>
    </location>
</feature>
<dbReference type="PROSITE" id="PS50878">
    <property type="entry name" value="RT_POL"/>
    <property type="match status" value="1"/>
</dbReference>
<feature type="signal peptide" evidence="1">
    <location>
        <begin position="1"/>
        <end position="17"/>
    </location>
</feature>
<dbReference type="AlphaFoldDB" id="A0A8J2RF71"/>